<evidence type="ECO:0000256" key="1">
    <source>
        <dbReference type="ARBA" id="ARBA00022723"/>
    </source>
</evidence>
<dbReference type="PANTHER" id="PTHR45953">
    <property type="entry name" value="IDURONATE 2-SULFATASE"/>
    <property type="match status" value="1"/>
</dbReference>
<dbReference type="RefSeq" id="WP_344739244.1">
    <property type="nucleotide sequence ID" value="NZ_BAAAYU010000005.1"/>
</dbReference>
<keyword evidence="1" id="KW-0479">Metal-binding</keyword>
<gene>
    <name evidence="4" type="ORF">GCM10022200_25900</name>
</gene>
<feature type="domain" description="Sulfatase N-terminal" evidence="3">
    <location>
        <begin position="9"/>
        <end position="371"/>
    </location>
</feature>
<accession>A0ABP7AUJ1</accession>
<dbReference type="InterPro" id="IPR000917">
    <property type="entry name" value="Sulfatase_N"/>
</dbReference>
<protein>
    <submittedName>
        <fullName evidence="4">Sulfatase-like hydrolase/transferase</fullName>
    </submittedName>
</protein>
<evidence type="ECO:0000259" key="3">
    <source>
        <dbReference type="Pfam" id="PF00884"/>
    </source>
</evidence>
<reference evidence="5" key="1">
    <citation type="journal article" date="2019" name="Int. J. Syst. Evol. Microbiol.">
        <title>The Global Catalogue of Microorganisms (GCM) 10K type strain sequencing project: providing services to taxonomists for standard genome sequencing and annotation.</title>
        <authorList>
            <consortium name="The Broad Institute Genomics Platform"/>
            <consortium name="The Broad Institute Genome Sequencing Center for Infectious Disease"/>
            <person name="Wu L."/>
            <person name="Ma J."/>
        </authorList>
    </citation>
    <scope>NUCLEOTIDE SEQUENCE [LARGE SCALE GENOMIC DNA]</scope>
    <source>
        <strain evidence="5">JCM 16544</strain>
    </source>
</reference>
<evidence type="ECO:0000256" key="2">
    <source>
        <dbReference type="ARBA" id="ARBA00022801"/>
    </source>
</evidence>
<name>A0ABP7AUJ1_9MICO</name>
<dbReference type="InterPro" id="IPR017850">
    <property type="entry name" value="Alkaline_phosphatase_core_sf"/>
</dbReference>
<keyword evidence="2" id="KW-0378">Hydrolase</keyword>
<dbReference type="SUPFAM" id="SSF53649">
    <property type="entry name" value="Alkaline phosphatase-like"/>
    <property type="match status" value="1"/>
</dbReference>
<sequence>MQHNMPIRDVLVIYTDQWRWDALGSMGSPAQTPHLDALAARGTLFDHAFVQSPVCMPSRVSMLTGRYPSNLGITHMGVPVPESIETVASTLSRRGWHTANVGKLHFLPHANRDHSLPHPRYGFDVLALSDEPGVYEDDYRAWVRATCPAALDELSSGLPPAADTWQQAMSVESDIVHQHAGPRDDYAHVRTFEHGEELTHSAWVGTRTVEHLRSLSPHERSFTIASFFSPHAPYHVPQRFLDLYDLESLPLPALTDSEREHQASTGLTDERLREIRHGYFAAISEVDHQVGRILAELDRSGRAASTLVVFTSDHGEWLGDHLRLSKGFPADDAVSRVPLIVSAPDHPAAQRENQIVEAVDIAPTVLTALGVPVPPTMQGRSLLPLVHGTGTPASRGPQIAITEHLGWRSIRTPDYRYVITRDGSEHLWDLSSNPLNEVEVDVDRASLLAEHRRRLVQRTLEVEQPLPRTWAY</sequence>
<dbReference type="Pfam" id="PF00884">
    <property type="entry name" value="Sulfatase"/>
    <property type="match status" value="1"/>
</dbReference>
<proteinExistence type="predicted"/>
<dbReference type="PANTHER" id="PTHR45953:SF1">
    <property type="entry name" value="IDURONATE 2-SULFATASE"/>
    <property type="match status" value="1"/>
</dbReference>
<dbReference type="EMBL" id="BAAAYU010000005">
    <property type="protein sequence ID" value="GAA3640993.1"/>
    <property type="molecule type" value="Genomic_DNA"/>
</dbReference>
<dbReference type="Gene3D" id="3.40.720.10">
    <property type="entry name" value="Alkaline Phosphatase, subunit A"/>
    <property type="match status" value="1"/>
</dbReference>
<keyword evidence="5" id="KW-1185">Reference proteome</keyword>
<comment type="caution">
    <text evidence="4">The sequence shown here is derived from an EMBL/GenBank/DDBJ whole genome shotgun (WGS) entry which is preliminary data.</text>
</comment>
<dbReference type="Proteomes" id="UP001501697">
    <property type="component" value="Unassembled WGS sequence"/>
</dbReference>
<evidence type="ECO:0000313" key="4">
    <source>
        <dbReference type="EMBL" id="GAA3640993.1"/>
    </source>
</evidence>
<organism evidence="4 5">
    <name type="scientific">Microbacterium awajiense</name>
    <dbReference type="NCBI Taxonomy" id="415214"/>
    <lineage>
        <taxon>Bacteria</taxon>
        <taxon>Bacillati</taxon>
        <taxon>Actinomycetota</taxon>
        <taxon>Actinomycetes</taxon>
        <taxon>Micrococcales</taxon>
        <taxon>Microbacteriaceae</taxon>
        <taxon>Microbacterium</taxon>
    </lineage>
</organism>
<evidence type="ECO:0000313" key="5">
    <source>
        <dbReference type="Proteomes" id="UP001501697"/>
    </source>
</evidence>